<dbReference type="RefSeq" id="WP_203942246.1">
    <property type="nucleotide sequence ID" value="NZ_BOOR01000004.1"/>
</dbReference>
<comment type="caution">
    <text evidence="3">The sequence shown here is derived from an EMBL/GenBank/DDBJ whole genome shotgun (WGS) entry which is preliminary data.</text>
</comment>
<protein>
    <recommendedName>
        <fullName evidence="2">Activator of Hsp90 ATPase homologue 1/2-like C-terminal domain-containing protein</fullName>
    </recommendedName>
</protein>
<dbReference type="Pfam" id="PF08327">
    <property type="entry name" value="AHSA1"/>
    <property type="match status" value="1"/>
</dbReference>
<dbReference type="AlphaFoldDB" id="A0A8J3XRE0"/>
<name>A0A8J3XRE0_9ACTN</name>
<evidence type="ECO:0000256" key="1">
    <source>
        <dbReference type="ARBA" id="ARBA00006817"/>
    </source>
</evidence>
<dbReference type="CDD" id="cd07814">
    <property type="entry name" value="SRPBCC_CalC_Aha1-like"/>
    <property type="match status" value="1"/>
</dbReference>
<organism evidence="3 4">
    <name type="scientific">Planotetraspora thailandica</name>
    <dbReference type="NCBI Taxonomy" id="487172"/>
    <lineage>
        <taxon>Bacteria</taxon>
        <taxon>Bacillati</taxon>
        <taxon>Actinomycetota</taxon>
        <taxon>Actinomycetes</taxon>
        <taxon>Streptosporangiales</taxon>
        <taxon>Streptosporangiaceae</taxon>
        <taxon>Planotetraspora</taxon>
    </lineage>
</organism>
<dbReference type="Gene3D" id="3.30.530.20">
    <property type="match status" value="1"/>
</dbReference>
<dbReference type="SUPFAM" id="SSF55961">
    <property type="entry name" value="Bet v1-like"/>
    <property type="match status" value="1"/>
</dbReference>
<dbReference type="InterPro" id="IPR013538">
    <property type="entry name" value="ASHA1/2-like_C"/>
</dbReference>
<dbReference type="Proteomes" id="UP000605992">
    <property type="component" value="Unassembled WGS sequence"/>
</dbReference>
<evidence type="ECO:0000259" key="2">
    <source>
        <dbReference type="Pfam" id="PF08327"/>
    </source>
</evidence>
<dbReference type="EMBL" id="BOOR01000004">
    <property type="protein sequence ID" value="GII51922.1"/>
    <property type="molecule type" value="Genomic_DNA"/>
</dbReference>
<accession>A0A8J3XRE0</accession>
<sequence length="258" mass="28009">MGEEFELRKEVELDATPEQVWEAIATGPGIDAWFMGRNEVEPREGGTIRMTVAGETSESTVTAWEPMKRLAHSSATGDDGAFMAFEYLIEARDGGSTVLRLVQSGVLSGDWETEYDALTEGWDIYLHSIGQYLTHFRGRHATVVMAFKPQAAGRDHAWAVIKERLGLGAEVAVGDPVRLAVEGAPPVEGVVDYAGLPTFIGVRTGDGLYRFIHSGPKRGDVVVLGHHIFTDGPSPDGEEAQRAWQTWLDGLFGEPAAA</sequence>
<proteinExistence type="inferred from homology"/>
<keyword evidence="4" id="KW-1185">Reference proteome</keyword>
<reference evidence="3" key="1">
    <citation type="submission" date="2021-01" db="EMBL/GenBank/DDBJ databases">
        <title>Whole genome shotgun sequence of Planotetraspora thailandica NBRC 104271.</title>
        <authorList>
            <person name="Komaki H."/>
            <person name="Tamura T."/>
        </authorList>
    </citation>
    <scope>NUCLEOTIDE SEQUENCE</scope>
    <source>
        <strain evidence="3">NBRC 104271</strain>
    </source>
</reference>
<feature type="domain" description="Activator of Hsp90 ATPase homologue 1/2-like C-terminal" evidence="2">
    <location>
        <begin position="14"/>
        <end position="133"/>
    </location>
</feature>
<evidence type="ECO:0000313" key="4">
    <source>
        <dbReference type="Proteomes" id="UP000605992"/>
    </source>
</evidence>
<comment type="similarity">
    <text evidence="1">Belongs to the AHA1 family.</text>
</comment>
<gene>
    <name evidence="3" type="ORF">Pth03_03110</name>
</gene>
<dbReference type="InterPro" id="IPR023393">
    <property type="entry name" value="START-like_dom_sf"/>
</dbReference>
<evidence type="ECO:0000313" key="3">
    <source>
        <dbReference type="EMBL" id="GII51922.1"/>
    </source>
</evidence>